<keyword evidence="2" id="KW-1185">Reference proteome</keyword>
<dbReference type="AlphaFoldDB" id="A0A7W3RD14"/>
<dbReference type="EMBL" id="JACJHT010000001">
    <property type="protein sequence ID" value="MBA9037369.1"/>
    <property type="molecule type" value="Genomic_DNA"/>
</dbReference>
<organism evidence="1 2">
    <name type="scientific">Priestia aryabhattai</name>
    <name type="common">Bacillus aryabhattai</name>
    <dbReference type="NCBI Taxonomy" id="412384"/>
    <lineage>
        <taxon>Bacteria</taxon>
        <taxon>Bacillati</taxon>
        <taxon>Bacillota</taxon>
        <taxon>Bacilli</taxon>
        <taxon>Bacillales</taxon>
        <taxon>Bacillaceae</taxon>
        <taxon>Priestia</taxon>
    </lineage>
</organism>
<reference evidence="1" key="1">
    <citation type="submission" date="2020-08" db="EMBL/GenBank/DDBJ databases">
        <title>Functional genomics of gut bacteria from endangered species of beetles.</title>
        <authorList>
            <person name="Carlos-Shanley C."/>
        </authorList>
    </citation>
    <scope>NUCLEOTIDE SEQUENCE [LARGE SCALE GENOMIC DNA]</scope>
    <source>
        <strain evidence="1">S00060</strain>
    </source>
</reference>
<comment type="caution">
    <text evidence="1">The sequence shown here is derived from an EMBL/GenBank/DDBJ whole genome shotgun (WGS) entry which is preliminary data.</text>
</comment>
<proteinExistence type="predicted"/>
<gene>
    <name evidence="1" type="ORF">HNP21_000458</name>
</gene>
<dbReference type="RefSeq" id="WP_013057966.1">
    <property type="nucleotide sequence ID" value="NZ_CP169254.1"/>
</dbReference>
<dbReference type="Proteomes" id="UP000543174">
    <property type="component" value="Unassembled WGS sequence"/>
</dbReference>
<sequence length="106" mass="11411">MEAPNRDDKYTHNEESKVSFEELIAAGNSLKTIGQIMELIGAANLFSLNERPTPGDKQVVSGIVLQTIGQIIHTTGIFQQLGEPSDEVMLQGQKNEIAGTSLKTAG</sequence>
<evidence type="ECO:0000313" key="2">
    <source>
        <dbReference type="Proteomes" id="UP000543174"/>
    </source>
</evidence>
<accession>A0A7W3RD14</accession>
<evidence type="ECO:0000313" key="1">
    <source>
        <dbReference type="EMBL" id="MBA9037369.1"/>
    </source>
</evidence>
<name>A0A7W3RD14_PRIAR</name>
<protein>
    <submittedName>
        <fullName evidence="1">Uncharacterized protein</fullName>
    </submittedName>
</protein>